<dbReference type="AlphaFoldDB" id="A0A9D5P5V2"/>
<name>A0A9D5P5V2_XYLRU</name>
<dbReference type="Pfam" id="PF14125">
    <property type="entry name" value="DUF4292"/>
    <property type="match status" value="1"/>
</dbReference>
<sequence>MKLKSIVRIAVLALPLVFVSCKSHKKVAETVPMYGQRQTTDFVSQVRENQQTNKFITSKVKFSVEVGPQKITLTGNLKMRRNDVIRLQLMAFGFVEAGRLEFTKDYVLIMDRINKQYLKAPYRQIDFLRNSGLNFSALQSLFWNELFKPNQGSEAVVLDKNKKEGEGKFTTIENGDDIIINLEDGKMDYSWLASKTTALIRMANILYKDRFNGNTQLNWDYSEYDVFGRKMFPKKHVITLTTPDKEVKLGMTLNYLGSDTEWDARTEVSNKYREVTVDEILRRFMAL</sequence>
<dbReference type="InterPro" id="IPR025634">
    <property type="entry name" value="DUF4292"/>
</dbReference>
<organism evidence="1 2">
    <name type="scientific">Xylanibacter ruminicola</name>
    <name type="common">Prevotella ruminicola</name>
    <dbReference type="NCBI Taxonomy" id="839"/>
    <lineage>
        <taxon>Bacteria</taxon>
        <taxon>Pseudomonadati</taxon>
        <taxon>Bacteroidota</taxon>
        <taxon>Bacteroidia</taxon>
        <taxon>Bacteroidales</taxon>
        <taxon>Prevotellaceae</taxon>
        <taxon>Xylanibacter</taxon>
    </lineage>
</organism>
<dbReference type="PROSITE" id="PS51257">
    <property type="entry name" value="PROKAR_LIPOPROTEIN"/>
    <property type="match status" value="1"/>
</dbReference>
<reference evidence="1" key="1">
    <citation type="submission" date="2019-04" db="EMBL/GenBank/DDBJ databases">
        <title>Evolution of Biomass-Degrading Anaerobic Consortia Revealed by Metagenomics.</title>
        <authorList>
            <person name="Peng X."/>
        </authorList>
    </citation>
    <scope>NUCLEOTIDE SEQUENCE</scope>
    <source>
        <strain evidence="1">SIG140</strain>
    </source>
</reference>
<dbReference type="EMBL" id="SUYC01000011">
    <property type="protein sequence ID" value="MBE6271359.1"/>
    <property type="molecule type" value="Genomic_DNA"/>
</dbReference>
<proteinExistence type="predicted"/>
<protein>
    <submittedName>
        <fullName evidence="1">DUF4292 domain-containing protein</fullName>
    </submittedName>
</protein>
<evidence type="ECO:0000313" key="1">
    <source>
        <dbReference type="EMBL" id="MBE6271359.1"/>
    </source>
</evidence>
<evidence type="ECO:0000313" key="2">
    <source>
        <dbReference type="Proteomes" id="UP000806522"/>
    </source>
</evidence>
<gene>
    <name evidence="1" type="ORF">E7101_10470</name>
</gene>
<comment type="caution">
    <text evidence="1">The sequence shown here is derived from an EMBL/GenBank/DDBJ whole genome shotgun (WGS) entry which is preliminary data.</text>
</comment>
<dbReference type="Proteomes" id="UP000806522">
    <property type="component" value="Unassembled WGS sequence"/>
</dbReference>
<accession>A0A9D5P5V2</accession>